<dbReference type="InterPro" id="IPR003337">
    <property type="entry name" value="Trehalose_PPase"/>
</dbReference>
<reference evidence="3" key="1">
    <citation type="submission" date="2021-01" db="EMBL/GenBank/DDBJ databases">
        <authorList>
            <consortium name="Genoscope - CEA"/>
            <person name="William W."/>
        </authorList>
    </citation>
    <scope>NUCLEOTIDE SEQUENCE</scope>
</reference>
<dbReference type="GO" id="GO:0004805">
    <property type="term" value="F:trehalose-phosphatase activity"/>
    <property type="evidence" value="ECO:0007669"/>
    <property type="project" value="TreeGrafter"/>
</dbReference>
<protein>
    <recommendedName>
        <fullName evidence="2">CBM20 domain-containing protein</fullName>
    </recommendedName>
</protein>
<feature type="domain" description="CBM20" evidence="2">
    <location>
        <begin position="1"/>
        <end position="109"/>
    </location>
</feature>
<feature type="coiled-coil region" evidence="1">
    <location>
        <begin position="552"/>
        <end position="579"/>
    </location>
</feature>
<evidence type="ECO:0000256" key="1">
    <source>
        <dbReference type="SAM" id="Coils"/>
    </source>
</evidence>
<evidence type="ECO:0000313" key="4">
    <source>
        <dbReference type="Proteomes" id="UP000688137"/>
    </source>
</evidence>
<keyword evidence="1" id="KW-0175">Coiled coil</keyword>
<dbReference type="GO" id="GO:0005992">
    <property type="term" value="P:trehalose biosynthetic process"/>
    <property type="evidence" value="ECO:0007669"/>
    <property type="project" value="InterPro"/>
</dbReference>
<dbReference type="InterPro" id="IPR002044">
    <property type="entry name" value="CBM20"/>
</dbReference>
<dbReference type="PANTHER" id="PTHR10788:SF106">
    <property type="entry name" value="BCDNA.GH08860"/>
    <property type="match status" value="1"/>
</dbReference>
<organism evidence="3 4">
    <name type="scientific">Paramecium primaurelia</name>
    <dbReference type="NCBI Taxonomy" id="5886"/>
    <lineage>
        <taxon>Eukaryota</taxon>
        <taxon>Sar</taxon>
        <taxon>Alveolata</taxon>
        <taxon>Ciliophora</taxon>
        <taxon>Intramacronucleata</taxon>
        <taxon>Oligohymenophorea</taxon>
        <taxon>Peniculida</taxon>
        <taxon>Parameciidae</taxon>
        <taxon>Paramecium</taxon>
    </lineage>
</organism>
<evidence type="ECO:0000259" key="2">
    <source>
        <dbReference type="PROSITE" id="PS51166"/>
    </source>
</evidence>
<dbReference type="AlphaFoldDB" id="A0A8S1P1G3"/>
<dbReference type="Pfam" id="PF02358">
    <property type="entry name" value="Trehalose_PPase"/>
    <property type="match status" value="1"/>
</dbReference>
<dbReference type="PANTHER" id="PTHR10788">
    <property type="entry name" value="TREHALOSE-6-PHOSPHATE SYNTHASE"/>
    <property type="match status" value="1"/>
</dbReference>
<keyword evidence="4" id="KW-1185">Reference proteome</keyword>
<dbReference type="Pfam" id="PF00686">
    <property type="entry name" value="CBM_20"/>
    <property type="match status" value="1"/>
</dbReference>
<comment type="caution">
    <text evidence="3">The sequence shown here is derived from an EMBL/GenBank/DDBJ whole genome shotgun (WGS) entry which is preliminary data.</text>
</comment>
<dbReference type="OMA" id="PEWTHES"/>
<dbReference type="InterPro" id="IPR001830">
    <property type="entry name" value="Glyco_trans_20"/>
</dbReference>
<evidence type="ECO:0000313" key="3">
    <source>
        <dbReference type="EMBL" id="CAD8096545.1"/>
    </source>
</evidence>
<accession>A0A8S1P1G3</accession>
<sequence length="977" mass="115662">MSYISFKVIAETRYLQNVRICGNHQLLGDWDPNRSLMLSTTNTTYPEWTHESKIQIDPTARLEFKCLIQDGDNFIWEEVPNRLHRCDFRRNFLIITFNKEEMNVRTFQKYEISHEFVQEDLMNVQRLSRSRDYDPFNNDLDSSDNESMPELIKQITGITQISIRQLESDWRDIISTHFDCKQKEKSISKFRKISEQYGSPDLVFDYKRKRSQSSSQIFTDSFVICLSLKIPIKITTIDQQIQIRNKKDILNKYKFTLTNDPYYYNMYDLFSNRLSLKAIWIGWMGITIQDEIEFNLIQQYIYDQYKCYGIQLDESKLSCFTQFIQPVFSNLIPNQRFHSEDDYMTINQIFGRFVQDAMFCKLFNNQFTHLHSIFIFDYQLFMIPIFIKDGLIKKNEYRPRICTIMRRSFPNPKHFRIFSFSQIMLSSLLMSDLISFVELKDLYNFTYCIPFQYQKLTQVSGMTAFTIEVLGRKIILDYGNVGLDDKQLSNLISTEDYINENSIILLGVDSISIESGLNLKFKIVEQLYLFGLNKIQLIQILYKNNEDDYENNSSLLKLIEELNNLAESINNKYQKQLILLIQDSSQQDRIRLYHKADMFIKTTLRDIISSTYLEYIYVKQSQKQRAKIIFSQWCKSKVDHKKINPFNIEMSVQIISDYINNDLPSYINVPSSNDWLHRLNDHLNYCEDYWLDKQLYDSAKELTVGLKDRQFCSIETTKIISKFNNNQQNDNQRVIILAYTESFKQKIQKIDQLVQALEQLAEDDTNTLILISDQECELLELTFGSINNLYIIAQDGLFIKQNNQTTFQQIIDKDEMVEAKLQQLSHQEHFILSSKNLIYTMQFREKIQDSNAAANILISNLIKELRLELDEFIITQENYSIKIKHQYQQIEELLKIIIMNEVDKKGLVSFANIISFDRQWLDKIIQIFQFSNMPLNKKFHCVSISDQIGKNSNLVIETTQEIILLLNRYAVESKDKK</sequence>
<proteinExistence type="predicted"/>
<dbReference type="SMART" id="SM01065">
    <property type="entry name" value="CBM_2"/>
    <property type="match status" value="1"/>
</dbReference>
<dbReference type="EMBL" id="CAJJDM010000104">
    <property type="protein sequence ID" value="CAD8096545.1"/>
    <property type="molecule type" value="Genomic_DNA"/>
</dbReference>
<dbReference type="GO" id="GO:2001070">
    <property type="term" value="F:starch binding"/>
    <property type="evidence" value="ECO:0007669"/>
    <property type="project" value="InterPro"/>
</dbReference>
<dbReference type="PROSITE" id="PS51166">
    <property type="entry name" value="CBM20"/>
    <property type="match status" value="1"/>
</dbReference>
<dbReference type="Proteomes" id="UP000688137">
    <property type="component" value="Unassembled WGS sequence"/>
</dbReference>
<dbReference type="Pfam" id="PF00982">
    <property type="entry name" value="Glyco_transf_20"/>
    <property type="match status" value="1"/>
</dbReference>
<dbReference type="GO" id="GO:0003825">
    <property type="term" value="F:alpha,alpha-trehalose-phosphate synthase (UDP-forming) activity"/>
    <property type="evidence" value="ECO:0007669"/>
    <property type="project" value="TreeGrafter"/>
</dbReference>
<gene>
    <name evidence="3" type="ORF">PPRIM_AZ9-3.1.T1010146</name>
</gene>
<dbReference type="GO" id="GO:0005829">
    <property type="term" value="C:cytosol"/>
    <property type="evidence" value="ECO:0007669"/>
    <property type="project" value="TreeGrafter"/>
</dbReference>
<dbReference type="CDD" id="cd05467">
    <property type="entry name" value="CBM20"/>
    <property type="match status" value="1"/>
</dbReference>
<name>A0A8S1P1G3_PARPR</name>